<evidence type="ECO:0000313" key="7">
    <source>
        <dbReference type="EMBL" id="AEP00094.1"/>
    </source>
</evidence>
<evidence type="ECO:0000256" key="2">
    <source>
        <dbReference type="ARBA" id="ARBA00006962"/>
    </source>
</evidence>
<gene>
    <name evidence="7" type="ORF">Bcoa_0876</name>
</gene>
<dbReference type="Proteomes" id="UP000009283">
    <property type="component" value="Chromosome"/>
</dbReference>
<dbReference type="GO" id="GO:0016758">
    <property type="term" value="F:hexosyltransferase activity"/>
    <property type="evidence" value="ECO:0007669"/>
    <property type="project" value="InterPro"/>
</dbReference>
<feature type="domain" description="Glycosyl transferase family 28 C-terminal" evidence="6">
    <location>
        <begin position="1"/>
        <end position="141"/>
    </location>
</feature>
<dbReference type="AlphaFoldDB" id="G2TR18"/>
<protein>
    <submittedName>
        <fullName evidence="7">Glycosyltransferase 28 domain-containing protein</fullName>
    </submittedName>
</protein>
<comment type="subcellular location">
    <subcellularLocation>
        <location evidence="1">Endoplasmic reticulum</location>
    </subcellularLocation>
</comment>
<keyword evidence="3" id="KW-0328">Glycosyltransferase</keyword>
<dbReference type="InterPro" id="IPR007235">
    <property type="entry name" value="Glyco_trans_28_C"/>
</dbReference>
<evidence type="ECO:0000256" key="1">
    <source>
        <dbReference type="ARBA" id="ARBA00004240"/>
    </source>
</evidence>
<dbReference type="EMBL" id="CP003056">
    <property type="protein sequence ID" value="AEP00094.1"/>
    <property type="molecule type" value="Genomic_DNA"/>
</dbReference>
<evidence type="ECO:0000256" key="3">
    <source>
        <dbReference type="ARBA" id="ARBA00022676"/>
    </source>
</evidence>
<dbReference type="eggNOG" id="COG5017">
    <property type="taxonomic scope" value="Bacteria"/>
</dbReference>
<keyword evidence="4 7" id="KW-0808">Transferase</keyword>
<reference evidence="7 8" key="1">
    <citation type="journal article" date="2011" name="Stand. Genomic Sci.">
        <title>Complete Genome Sequence of a thermotolerant sporogenic lactic acid bacterium, Bacillus coagulans strain 36D1.</title>
        <authorList>
            <person name="Rhee M.S."/>
            <person name="Moritz B.E."/>
            <person name="Xie G."/>
            <person name="Glavina Del Rio T."/>
            <person name="Dalin E."/>
            <person name="Tice H."/>
            <person name="Bruce D."/>
            <person name="Goodwin L."/>
            <person name="Chertkov O."/>
            <person name="Brettin T."/>
            <person name="Han C."/>
            <person name="Detter C."/>
            <person name="Pitluck S."/>
            <person name="Land M.L."/>
            <person name="Patel M."/>
            <person name="Ou M."/>
            <person name="Harbrucker R."/>
            <person name="Ingram L.O."/>
            <person name="Shanmugam K.T."/>
        </authorList>
    </citation>
    <scope>NUCLEOTIDE SEQUENCE [LARGE SCALE GENOMIC DNA]</scope>
    <source>
        <strain evidence="7 8">36D1</strain>
    </source>
</reference>
<dbReference type="Pfam" id="PF04101">
    <property type="entry name" value="Glyco_tran_28_C"/>
    <property type="match status" value="1"/>
</dbReference>
<dbReference type="Gene3D" id="3.40.50.2000">
    <property type="entry name" value="Glycogen Phosphorylase B"/>
    <property type="match status" value="1"/>
</dbReference>
<keyword evidence="5" id="KW-0256">Endoplasmic reticulum</keyword>
<evidence type="ECO:0000313" key="8">
    <source>
        <dbReference type="Proteomes" id="UP000009283"/>
    </source>
</evidence>
<dbReference type="HOGENOM" id="CLU_085408_1_0_9"/>
<dbReference type="GO" id="GO:0006488">
    <property type="term" value="P:dolichol-linked oligosaccharide biosynthetic process"/>
    <property type="evidence" value="ECO:0007669"/>
    <property type="project" value="InterPro"/>
</dbReference>
<sequence>MIFVTVGTQRFQFNRLFKELDRLVENNYIKDKIIAQIGYSDYIPQNFQSYKMISQEKISRLMQKCDLLITHGGTSSIIQGLKLDKPVVTVPRLKEFNEHIDDHQIEICKVFESKNYITVSWEIEHLFDKINESKNFKKEQYFSEPTLLINDIKKFINQEK</sequence>
<dbReference type="PANTHER" id="PTHR12867:SF6">
    <property type="entry name" value="N-ACETYLGLUCOSAMINYLDIPHOSPHODOLICHOL N-ACETYLGLUCOSAMINYLTRANSFERASE"/>
    <property type="match status" value="1"/>
</dbReference>
<dbReference type="NCBIfam" id="NF041548">
    <property type="entry name" value="PssE"/>
    <property type="match status" value="1"/>
</dbReference>
<evidence type="ECO:0000259" key="6">
    <source>
        <dbReference type="Pfam" id="PF04101"/>
    </source>
</evidence>
<proteinExistence type="inferred from homology"/>
<evidence type="ECO:0000256" key="5">
    <source>
        <dbReference type="ARBA" id="ARBA00022824"/>
    </source>
</evidence>
<organism evidence="7 8">
    <name type="scientific">Heyndrickxia coagulans 36D1</name>
    <dbReference type="NCBI Taxonomy" id="345219"/>
    <lineage>
        <taxon>Bacteria</taxon>
        <taxon>Bacillati</taxon>
        <taxon>Bacillota</taxon>
        <taxon>Bacilli</taxon>
        <taxon>Bacillales</taxon>
        <taxon>Bacillaceae</taxon>
        <taxon>Heyndrickxia</taxon>
    </lineage>
</organism>
<dbReference type="PANTHER" id="PTHR12867">
    <property type="entry name" value="GLYCOSYL TRANSFERASE-RELATED"/>
    <property type="match status" value="1"/>
</dbReference>
<comment type="similarity">
    <text evidence="2">Belongs to the glycosyltransferase 28 family.</text>
</comment>
<dbReference type="KEGG" id="bag:Bcoa_0876"/>
<accession>G2TR18</accession>
<evidence type="ECO:0000256" key="4">
    <source>
        <dbReference type="ARBA" id="ARBA00022679"/>
    </source>
</evidence>
<dbReference type="SUPFAM" id="SSF53756">
    <property type="entry name" value="UDP-Glycosyltransferase/glycogen phosphorylase"/>
    <property type="match status" value="1"/>
</dbReference>
<dbReference type="InterPro" id="IPR039042">
    <property type="entry name" value="Alg13-like"/>
</dbReference>
<dbReference type="InterPro" id="IPR048097">
    <property type="entry name" value="Cps14G-like"/>
</dbReference>
<name>G2TR18_HEYCO</name>
<dbReference type="RefSeq" id="WP_014096236.1">
    <property type="nucleotide sequence ID" value="NC_016023.1"/>
</dbReference>